<sequence>MPDETSPLGAKQNRNGDYGITALDAEADADSHKPQVSLPTIVRWIQNSVKPAFISSFLSSAGLRAVNVRWCIFGGEMLLRLEGVTVAGTEAPKCFPIGATYTLTVVIMASG</sequence>
<evidence type="ECO:0000313" key="1">
    <source>
        <dbReference type="EMBL" id="KAF7353962.1"/>
    </source>
</evidence>
<reference evidence="1" key="1">
    <citation type="submission" date="2020-05" db="EMBL/GenBank/DDBJ databases">
        <title>Mycena genomes resolve the evolution of fungal bioluminescence.</title>
        <authorList>
            <person name="Tsai I.J."/>
        </authorList>
    </citation>
    <scope>NUCLEOTIDE SEQUENCE</scope>
    <source>
        <strain evidence="1">CCC161011</strain>
    </source>
</reference>
<protein>
    <submittedName>
        <fullName evidence="1">Uncharacterized protein</fullName>
    </submittedName>
</protein>
<comment type="caution">
    <text evidence="1">The sequence shown here is derived from an EMBL/GenBank/DDBJ whole genome shotgun (WGS) entry which is preliminary data.</text>
</comment>
<dbReference type="OrthoDB" id="3437016at2759"/>
<evidence type="ECO:0000313" key="2">
    <source>
        <dbReference type="Proteomes" id="UP000620124"/>
    </source>
</evidence>
<keyword evidence="2" id="KW-1185">Reference proteome</keyword>
<gene>
    <name evidence="1" type="ORF">MVEN_01082600</name>
</gene>
<accession>A0A8H6Y8S2</accession>
<organism evidence="1 2">
    <name type="scientific">Mycena venus</name>
    <dbReference type="NCBI Taxonomy" id="2733690"/>
    <lineage>
        <taxon>Eukaryota</taxon>
        <taxon>Fungi</taxon>
        <taxon>Dikarya</taxon>
        <taxon>Basidiomycota</taxon>
        <taxon>Agaricomycotina</taxon>
        <taxon>Agaricomycetes</taxon>
        <taxon>Agaricomycetidae</taxon>
        <taxon>Agaricales</taxon>
        <taxon>Marasmiineae</taxon>
        <taxon>Mycenaceae</taxon>
        <taxon>Mycena</taxon>
    </lineage>
</organism>
<dbReference type="Proteomes" id="UP000620124">
    <property type="component" value="Unassembled WGS sequence"/>
</dbReference>
<dbReference type="AlphaFoldDB" id="A0A8H6Y8S2"/>
<name>A0A8H6Y8S2_9AGAR</name>
<proteinExistence type="predicted"/>
<dbReference type="EMBL" id="JACAZI010000008">
    <property type="protein sequence ID" value="KAF7353962.1"/>
    <property type="molecule type" value="Genomic_DNA"/>
</dbReference>